<keyword evidence="3" id="KW-1185">Reference proteome</keyword>
<feature type="region of interest" description="Disordered" evidence="1">
    <location>
        <begin position="20"/>
        <end position="53"/>
    </location>
</feature>
<reference evidence="2 3" key="1">
    <citation type="submission" date="2014-06" db="EMBL/GenBank/DDBJ databases">
        <title>Evolutionary Origins and Diversification of the Mycorrhizal Mutualists.</title>
        <authorList>
            <consortium name="DOE Joint Genome Institute"/>
            <consortium name="Mycorrhizal Genomics Consortium"/>
            <person name="Kohler A."/>
            <person name="Kuo A."/>
            <person name="Nagy L.G."/>
            <person name="Floudas D."/>
            <person name="Copeland A."/>
            <person name="Barry K.W."/>
            <person name="Cichocki N."/>
            <person name="Veneault-Fourrey C."/>
            <person name="LaButti K."/>
            <person name="Lindquist E.A."/>
            <person name="Lipzen A."/>
            <person name="Lundell T."/>
            <person name="Morin E."/>
            <person name="Murat C."/>
            <person name="Riley R."/>
            <person name="Ohm R."/>
            <person name="Sun H."/>
            <person name="Tunlid A."/>
            <person name="Henrissat B."/>
            <person name="Grigoriev I.V."/>
            <person name="Hibbett D.S."/>
            <person name="Martin F."/>
        </authorList>
    </citation>
    <scope>NUCLEOTIDE SEQUENCE [LARGE SCALE GENOMIC DNA]</scope>
    <source>
        <strain evidence="2 3">SS14</strain>
    </source>
</reference>
<accession>A0A0C9VQB7</accession>
<dbReference type="HOGENOM" id="CLU_097394_0_0_1"/>
<feature type="compositionally biased region" description="Basic and acidic residues" evidence="1">
    <location>
        <begin position="25"/>
        <end position="35"/>
    </location>
</feature>
<evidence type="ECO:0000256" key="1">
    <source>
        <dbReference type="SAM" id="MobiDB-lite"/>
    </source>
</evidence>
<dbReference type="Proteomes" id="UP000054279">
    <property type="component" value="Unassembled WGS sequence"/>
</dbReference>
<gene>
    <name evidence="2" type="ORF">M422DRAFT_49371</name>
</gene>
<evidence type="ECO:0000313" key="3">
    <source>
        <dbReference type="Proteomes" id="UP000054279"/>
    </source>
</evidence>
<feature type="region of interest" description="Disordered" evidence="1">
    <location>
        <begin position="91"/>
        <end position="113"/>
    </location>
</feature>
<sequence length="169" mass="18959">MSSWPLAGLCRQSKACKKQCSKASQDADHSLKPDDAVEPAHQTCNGVPVPPTPHKGTLIAMPFEEGYIHPRNIPLKSSQAGMGHLGRRLRHTDTARSPSPPFSPGPVTGSGDDDWGLNLPAIEEYEATLKKEEHRQQYKACYHRKKQSQHRRWLEDIIPSLISLYQCWL</sequence>
<name>A0A0C9VQB7_SPHS4</name>
<protein>
    <submittedName>
        <fullName evidence="2">Unplaced genomic scaffold SPHSTscaffold_72, whole genome shotgun sequence</fullName>
    </submittedName>
</protein>
<organism evidence="2 3">
    <name type="scientific">Sphaerobolus stellatus (strain SS14)</name>
    <dbReference type="NCBI Taxonomy" id="990650"/>
    <lineage>
        <taxon>Eukaryota</taxon>
        <taxon>Fungi</taxon>
        <taxon>Dikarya</taxon>
        <taxon>Basidiomycota</taxon>
        <taxon>Agaricomycotina</taxon>
        <taxon>Agaricomycetes</taxon>
        <taxon>Phallomycetidae</taxon>
        <taxon>Geastrales</taxon>
        <taxon>Sphaerobolaceae</taxon>
        <taxon>Sphaerobolus</taxon>
    </lineage>
</organism>
<evidence type="ECO:0000313" key="2">
    <source>
        <dbReference type="EMBL" id="KIJ40086.1"/>
    </source>
</evidence>
<dbReference type="AlphaFoldDB" id="A0A0C9VQB7"/>
<dbReference type="EMBL" id="KN837147">
    <property type="protein sequence ID" value="KIJ40086.1"/>
    <property type="molecule type" value="Genomic_DNA"/>
</dbReference>
<proteinExistence type="predicted"/>